<keyword evidence="5 7" id="KW-0472">Membrane</keyword>
<evidence type="ECO:0000259" key="9">
    <source>
        <dbReference type="Pfam" id="PF07715"/>
    </source>
</evidence>
<keyword evidence="8" id="KW-0732">Signal</keyword>
<dbReference type="InterPro" id="IPR012910">
    <property type="entry name" value="Plug_dom"/>
</dbReference>
<dbReference type="EMBL" id="JBHRTA010000030">
    <property type="protein sequence ID" value="MFC3197943.1"/>
    <property type="molecule type" value="Genomic_DNA"/>
</dbReference>
<keyword evidence="2 7" id="KW-0813">Transport</keyword>
<feature type="signal peptide" evidence="8">
    <location>
        <begin position="1"/>
        <end position="17"/>
    </location>
</feature>
<proteinExistence type="inferred from homology"/>
<dbReference type="NCBIfam" id="TIGR04057">
    <property type="entry name" value="SusC_RagA_signa"/>
    <property type="match status" value="1"/>
</dbReference>
<feature type="domain" description="TonB-dependent receptor plug" evidence="9">
    <location>
        <begin position="207"/>
        <end position="314"/>
    </location>
</feature>
<evidence type="ECO:0000256" key="7">
    <source>
        <dbReference type="PROSITE-ProRule" id="PRU01360"/>
    </source>
</evidence>
<dbReference type="NCBIfam" id="TIGR04056">
    <property type="entry name" value="OMP_RagA_SusC"/>
    <property type="match status" value="1"/>
</dbReference>
<keyword evidence="11" id="KW-1185">Reference proteome</keyword>
<keyword evidence="6 7" id="KW-0998">Cell outer membrane</keyword>
<evidence type="ECO:0000256" key="2">
    <source>
        <dbReference type="ARBA" id="ARBA00022448"/>
    </source>
</evidence>
<dbReference type="SUPFAM" id="SSF56935">
    <property type="entry name" value="Porins"/>
    <property type="match status" value="1"/>
</dbReference>
<dbReference type="InterPro" id="IPR023996">
    <property type="entry name" value="TonB-dep_OMP_SusC/RagA"/>
</dbReference>
<evidence type="ECO:0000256" key="3">
    <source>
        <dbReference type="ARBA" id="ARBA00022452"/>
    </source>
</evidence>
<reference evidence="11" key="1">
    <citation type="journal article" date="2019" name="Int. J. Syst. Evol. Microbiol.">
        <title>The Global Catalogue of Microorganisms (GCM) 10K type strain sequencing project: providing services to taxonomists for standard genome sequencing and annotation.</title>
        <authorList>
            <consortium name="The Broad Institute Genomics Platform"/>
            <consortium name="The Broad Institute Genome Sequencing Center for Infectious Disease"/>
            <person name="Wu L."/>
            <person name="Ma J."/>
        </authorList>
    </citation>
    <scope>NUCLEOTIDE SEQUENCE [LARGE SCALE GENOMIC DNA]</scope>
    <source>
        <strain evidence="11">KCTC 52416</strain>
    </source>
</reference>
<evidence type="ECO:0000256" key="1">
    <source>
        <dbReference type="ARBA" id="ARBA00004571"/>
    </source>
</evidence>
<evidence type="ECO:0000313" key="10">
    <source>
        <dbReference type="EMBL" id="MFC3197943.1"/>
    </source>
</evidence>
<feature type="chain" id="PRO_5047263560" evidence="8">
    <location>
        <begin position="18"/>
        <end position="1089"/>
    </location>
</feature>
<comment type="caution">
    <text evidence="10">The sequence shown here is derived from an EMBL/GenBank/DDBJ whole genome shotgun (WGS) entry which is preliminary data.</text>
</comment>
<keyword evidence="3 7" id="KW-1134">Transmembrane beta strand</keyword>
<dbReference type="InterPro" id="IPR037066">
    <property type="entry name" value="Plug_dom_sf"/>
</dbReference>
<organism evidence="10 11">
    <name type="scientific">Parapedobacter deserti</name>
    <dbReference type="NCBI Taxonomy" id="1912957"/>
    <lineage>
        <taxon>Bacteria</taxon>
        <taxon>Pseudomonadati</taxon>
        <taxon>Bacteroidota</taxon>
        <taxon>Sphingobacteriia</taxon>
        <taxon>Sphingobacteriales</taxon>
        <taxon>Sphingobacteriaceae</taxon>
        <taxon>Parapedobacter</taxon>
    </lineage>
</organism>
<accession>A0ABV7JIQ3</accession>
<dbReference type="RefSeq" id="WP_379022115.1">
    <property type="nucleotide sequence ID" value="NZ_JBHRTA010000030.1"/>
</dbReference>
<dbReference type="PROSITE" id="PS52016">
    <property type="entry name" value="TONB_DEPENDENT_REC_3"/>
    <property type="match status" value="1"/>
</dbReference>
<dbReference type="SUPFAM" id="SSF49464">
    <property type="entry name" value="Carboxypeptidase regulatory domain-like"/>
    <property type="match status" value="1"/>
</dbReference>
<evidence type="ECO:0000256" key="5">
    <source>
        <dbReference type="ARBA" id="ARBA00023136"/>
    </source>
</evidence>
<dbReference type="Gene3D" id="2.40.170.20">
    <property type="entry name" value="TonB-dependent receptor, beta-barrel domain"/>
    <property type="match status" value="1"/>
</dbReference>
<evidence type="ECO:0000313" key="11">
    <source>
        <dbReference type="Proteomes" id="UP001595526"/>
    </source>
</evidence>
<sequence>MKLAIFLTLFTVLQATAAGFAQRVTMKVRNVALNDVMEKVQEQTGYLFFFRGKDIAYTRINAEIANAEFTKAMSMLLDGLPLAWSLEDETIIISRKADERFTDKTEKAGKAAVQQTVVSGVVRDEAGNPLEGATVAVKGTSSAVTTDQHGTYRIAVPDPAATLVFTMVGFDAIERSIDGQTDISVSMKASVSDLEEVVVVGYGTMRKSDLTGSVAQVKSEDLQAVPVYNMEQALKGRAAGVQVTQNSGQPGGRIEVRVRGGNSMIGNNQPLYVVDGFPITGGINFLNPADIESIDILKDASATAIYGARGANGVVIITSKKGKVGQGGQIELNSFYGVQQETKRYDLLNAREYAVIANEWLRNGGQQPFFNIDEVVNPGTDWQDVVLQAAPIQDHTITFSGGAEKTQYSVSGNYYDQDGIIINTGVKRGSARVNLGHDIKDWLRFNVNLNLSRREFRTVPVNNGYRGTSVLSAAASAPPTLSVYDENGLPTQIERIYSFGSSDMRNPLIFARNQTRTLANSVIGNTGLDITLADGLVFRSLVGLEYNNSLDDQFQPIIFETDRGYARQRSAYSSSFLNENTLTYTKDFNDIHSLTLLGGYTYQTDMNRAFQAEVSGLPGNTTENYDLSAAETINPPGSNISEWVLASWLARVNYGYAGKYLLTASVRADGSSRFGSNNKWAVFPSAAVAWRLSEEAFMQDVTFINDLKLRASYGRTGNTALSPYQSLDRLAAYRTIYGNREEVVGYSPAGISNDDLRWETTAQTDVGVDIGVWNSRLNFTIDYYWKYTTDLLASVPLPPSVGFGSMFQNVGEIKNQGVEVGVNGDVLTGEWKWNVAAMVSSNRNEVVKLAGGSDIYSAGQAAVWSSTNIAREGEPLGALFGYLEDGLNENGLIKYKDTNGDGVVNAQDRVILGNPHPDWIYSFNSTLSYKGFNLNVFLEGVQGNQIFNATNGTHLNSFQRGSNQFRDIIGNYWTVENPDPNAKYPKISAATGVDISDRFIEDGSYLRVKNISLGYDLPVKRLGMAWCNGLHLYVSGTNLFTFTNYTGLDPEMNTRGDDSQSVGNRLQMGHDQSGYPNAKVYAAGLRLTL</sequence>
<dbReference type="Gene3D" id="2.60.40.1120">
    <property type="entry name" value="Carboxypeptidase-like, regulatory domain"/>
    <property type="match status" value="1"/>
</dbReference>
<evidence type="ECO:0000256" key="4">
    <source>
        <dbReference type="ARBA" id="ARBA00022692"/>
    </source>
</evidence>
<dbReference type="Gene3D" id="2.170.130.10">
    <property type="entry name" value="TonB-dependent receptor, plug domain"/>
    <property type="match status" value="1"/>
</dbReference>
<comment type="similarity">
    <text evidence="7">Belongs to the TonB-dependent receptor family.</text>
</comment>
<protein>
    <submittedName>
        <fullName evidence="10">SusC/RagA family TonB-linked outer membrane protein</fullName>
    </submittedName>
</protein>
<dbReference type="InterPro" id="IPR008969">
    <property type="entry name" value="CarboxyPept-like_regulatory"/>
</dbReference>
<dbReference type="InterPro" id="IPR039426">
    <property type="entry name" value="TonB-dep_rcpt-like"/>
</dbReference>
<dbReference type="Pfam" id="PF13715">
    <property type="entry name" value="CarbopepD_reg_2"/>
    <property type="match status" value="1"/>
</dbReference>
<keyword evidence="4 7" id="KW-0812">Transmembrane</keyword>
<dbReference type="InterPro" id="IPR023997">
    <property type="entry name" value="TonB-dep_OMP_SusC/RagA_CS"/>
</dbReference>
<gene>
    <name evidence="10" type="ORF">ACFOET_09990</name>
</gene>
<name>A0ABV7JIQ3_9SPHI</name>
<dbReference type="InterPro" id="IPR036942">
    <property type="entry name" value="Beta-barrel_TonB_sf"/>
</dbReference>
<dbReference type="Proteomes" id="UP001595526">
    <property type="component" value="Unassembled WGS sequence"/>
</dbReference>
<comment type="subcellular location">
    <subcellularLocation>
        <location evidence="1 7">Cell outer membrane</location>
        <topology evidence="1 7">Multi-pass membrane protein</topology>
    </subcellularLocation>
</comment>
<evidence type="ECO:0000256" key="6">
    <source>
        <dbReference type="ARBA" id="ARBA00023237"/>
    </source>
</evidence>
<evidence type="ECO:0000256" key="8">
    <source>
        <dbReference type="SAM" id="SignalP"/>
    </source>
</evidence>
<dbReference type="Pfam" id="PF07715">
    <property type="entry name" value="Plug"/>
    <property type="match status" value="1"/>
</dbReference>